<reference evidence="1" key="1">
    <citation type="journal article" date="2014" name="Front. Microbiol.">
        <title>High frequency of phylogenetically diverse reductive dehalogenase-homologous genes in deep subseafloor sedimentary metagenomes.</title>
        <authorList>
            <person name="Kawai M."/>
            <person name="Futagami T."/>
            <person name="Toyoda A."/>
            <person name="Takaki Y."/>
            <person name="Nishi S."/>
            <person name="Hori S."/>
            <person name="Arai W."/>
            <person name="Tsubouchi T."/>
            <person name="Morono Y."/>
            <person name="Uchiyama I."/>
            <person name="Ito T."/>
            <person name="Fujiyama A."/>
            <person name="Inagaki F."/>
            <person name="Takami H."/>
        </authorList>
    </citation>
    <scope>NUCLEOTIDE SEQUENCE</scope>
    <source>
        <strain evidence="1">Expedition CK06-06</strain>
    </source>
</reference>
<comment type="caution">
    <text evidence="1">The sequence shown here is derived from an EMBL/GenBank/DDBJ whole genome shotgun (WGS) entry which is preliminary data.</text>
</comment>
<protein>
    <submittedName>
        <fullName evidence="1">Uncharacterized protein</fullName>
    </submittedName>
</protein>
<dbReference type="EMBL" id="BARU01018229">
    <property type="protein sequence ID" value="GAH54024.1"/>
    <property type="molecule type" value="Genomic_DNA"/>
</dbReference>
<sequence>GKLLRIQYQIPVDQHGLACGDFKIDLKATSDEERLSIQKGHTDYAHTIAKFKEVKQLSILWHDVDVLQKRMQAIAGKILKSKDVLYSCKFCRHLWK</sequence>
<evidence type="ECO:0000313" key="1">
    <source>
        <dbReference type="EMBL" id="GAH54024.1"/>
    </source>
</evidence>
<gene>
    <name evidence="1" type="ORF">S03H2_30149</name>
</gene>
<feature type="non-terminal residue" evidence="1">
    <location>
        <position position="1"/>
    </location>
</feature>
<organism evidence="1">
    <name type="scientific">marine sediment metagenome</name>
    <dbReference type="NCBI Taxonomy" id="412755"/>
    <lineage>
        <taxon>unclassified sequences</taxon>
        <taxon>metagenomes</taxon>
        <taxon>ecological metagenomes</taxon>
    </lineage>
</organism>
<accession>X1HJM9</accession>
<proteinExistence type="predicted"/>
<name>X1HJM9_9ZZZZ</name>
<dbReference type="AlphaFoldDB" id="X1HJM9"/>